<protein>
    <submittedName>
        <fullName evidence="8">PTS sugar transporter subunit IIA</fullName>
    </submittedName>
</protein>
<evidence type="ECO:0000256" key="5">
    <source>
        <dbReference type="ARBA" id="ARBA00022683"/>
    </source>
</evidence>
<dbReference type="GO" id="GO:0016301">
    <property type="term" value="F:kinase activity"/>
    <property type="evidence" value="ECO:0007669"/>
    <property type="project" value="UniProtKB-KW"/>
</dbReference>
<comment type="caution">
    <text evidence="8">The sequence shown here is derived from an EMBL/GenBank/DDBJ whole genome shotgun (WGS) entry which is preliminary data.</text>
</comment>
<sequence length="146" mass="16138">MPFLDKNLVALGVEVESPEEAIVCVGNLLLKEGYVNRNYIKAMVNSYDKNGAYFVIAPKIAIPHARPEDGAKRSAISLAVLKKPIEFGHSKNDPVKLVFGLAASTSKEHLGMIQQISKLLMKKENIEKISQAKDYSDIKKLKEGLE</sequence>
<dbReference type="PANTHER" id="PTHR36203:SF5">
    <property type="entry name" value="PTS SYSTEM, EIIA COMPONENT"/>
    <property type="match status" value="1"/>
</dbReference>
<keyword evidence="8" id="KW-0762">Sugar transport</keyword>
<evidence type="ECO:0000256" key="2">
    <source>
        <dbReference type="ARBA" id="ARBA00022448"/>
    </source>
</evidence>
<evidence type="ECO:0000256" key="6">
    <source>
        <dbReference type="ARBA" id="ARBA00022777"/>
    </source>
</evidence>
<dbReference type="InterPro" id="IPR051351">
    <property type="entry name" value="Ascorbate-PTS_EIIA_comp"/>
</dbReference>
<gene>
    <name evidence="8" type="ORF">FEZ48_05015</name>
</gene>
<keyword evidence="4" id="KW-0808">Transferase</keyword>
<dbReference type="Gene3D" id="3.40.930.10">
    <property type="entry name" value="Mannitol-specific EII, Chain A"/>
    <property type="match status" value="1"/>
</dbReference>
<evidence type="ECO:0000259" key="7">
    <source>
        <dbReference type="PROSITE" id="PS51094"/>
    </source>
</evidence>
<feature type="domain" description="PTS EIIA type-2" evidence="7">
    <location>
        <begin position="2"/>
        <end position="145"/>
    </location>
</feature>
<proteinExistence type="predicted"/>
<evidence type="ECO:0000256" key="1">
    <source>
        <dbReference type="ARBA" id="ARBA00004496"/>
    </source>
</evidence>
<reference evidence="8 9" key="1">
    <citation type="submission" date="2019-05" db="EMBL/GenBank/DDBJ databases">
        <title>The metagenome of a microbial culture collection derived from dairy environment covers the genomic content of the human microbiome.</title>
        <authorList>
            <person name="Roder T."/>
            <person name="Wuthrich D."/>
            <person name="Sattari Z."/>
            <person name="Von Ah U."/>
            <person name="Bar C."/>
            <person name="Ronchi F."/>
            <person name="Macpherson A.J."/>
            <person name="Ganal-Vonarburg S.C."/>
            <person name="Bruggmann R."/>
            <person name="Vergeres G."/>
        </authorList>
    </citation>
    <scope>NUCLEOTIDE SEQUENCE [LARGE SCALE GENOMIC DNA]</scope>
    <source>
        <strain evidence="8 9">FAM 24235</strain>
    </source>
</reference>
<dbReference type="GO" id="GO:0005737">
    <property type="term" value="C:cytoplasm"/>
    <property type="evidence" value="ECO:0007669"/>
    <property type="project" value="UniProtKB-SubCell"/>
</dbReference>
<dbReference type="CDD" id="cd00211">
    <property type="entry name" value="PTS_IIA_fru"/>
    <property type="match status" value="1"/>
</dbReference>
<keyword evidence="6" id="KW-0418">Kinase</keyword>
<dbReference type="EMBL" id="VBTE01000011">
    <property type="protein sequence ID" value="TLQ08038.1"/>
    <property type="molecule type" value="Genomic_DNA"/>
</dbReference>
<evidence type="ECO:0000256" key="3">
    <source>
        <dbReference type="ARBA" id="ARBA00022490"/>
    </source>
</evidence>
<dbReference type="AlphaFoldDB" id="A0A5R9C533"/>
<organism evidence="8 9">
    <name type="scientific">Marinilactibacillus psychrotolerans</name>
    <dbReference type="NCBI Taxonomy" id="191770"/>
    <lineage>
        <taxon>Bacteria</taxon>
        <taxon>Bacillati</taxon>
        <taxon>Bacillota</taxon>
        <taxon>Bacilli</taxon>
        <taxon>Lactobacillales</taxon>
        <taxon>Carnobacteriaceae</taxon>
        <taxon>Marinilactibacillus</taxon>
    </lineage>
</organism>
<dbReference type="GO" id="GO:0009401">
    <property type="term" value="P:phosphoenolpyruvate-dependent sugar phosphotransferase system"/>
    <property type="evidence" value="ECO:0007669"/>
    <property type="project" value="UniProtKB-KW"/>
</dbReference>
<accession>A0A5R9C533</accession>
<keyword evidence="3" id="KW-0963">Cytoplasm</keyword>
<evidence type="ECO:0000256" key="4">
    <source>
        <dbReference type="ARBA" id="ARBA00022679"/>
    </source>
</evidence>
<dbReference type="OrthoDB" id="369398at2"/>
<dbReference type="RefSeq" id="WP_138471457.1">
    <property type="nucleotide sequence ID" value="NZ_VBTE01000011.1"/>
</dbReference>
<evidence type="ECO:0000313" key="9">
    <source>
        <dbReference type="Proteomes" id="UP000307201"/>
    </source>
</evidence>
<evidence type="ECO:0000313" key="8">
    <source>
        <dbReference type="EMBL" id="TLQ08038.1"/>
    </source>
</evidence>
<comment type="subcellular location">
    <subcellularLocation>
        <location evidence="1">Cytoplasm</location>
    </subcellularLocation>
</comment>
<name>A0A5R9C533_9LACT</name>
<dbReference type="PANTHER" id="PTHR36203">
    <property type="entry name" value="ASCORBATE-SPECIFIC PTS SYSTEM EIIA COMPONENT"/>
    <property type="match status" value="1"/>
</dbReference>
<keyword evidence="2" id="KW-0813">Transport</keyword>
<keyword evidence="5" id="KW-0598">Phosphotransferase system</keyword>
<dbReference type="SUPFAM" id="SSF55804">
    <property type="entry name" value="Phoshotransferase/anion transport protein"/>
    <property type="match status" value="1"/>
</dbReference>
<dbReference type="InterPro" id="IPR016152">
    <property type="entry name" value="PTrfase/Anion_transptr"/>
</dbReference>
<dbReference type="InterPro" id="IPR002178">
    <property type="entry name" value="PTS_EIIA_type-2_dom"/>
</dbReference>
<dbReference type="PROSITE" id="PS51094">
    <property type="entry name" value="PTS_EIIA_TYPE_2"/>
    <property type="match status" value="1"/>
</dbReference>
<dbReference type="Pfam" id="PF00359">
    <property type="entry name" value="PTS_EIIA_2"/>
    <property type="match status" value="1"/>
</dbReference>
<dbReference type="Proteomes" id="UP000307201">
    <property type="component" value="Unassembled WGS sequence"/>
</dbReference>